<evidence type="ECO:0000256" key="2">
    <source>
        <dbReference type="ARBA" id="ARBA00022553"/>
    </source>
</evidence>
<keyword evidence="1" id="KW-0596">Phosphopantetheine</keyword>
<name>A0ABV5GTJ8_9FLAO</name>
<dbReference type="InterPro" id="IPR042104">
    <property type="entry name" value="PKS_dehydratase_sf"/>
</dbReference>
<dbReference type="Pfam" id="PF00109">
    <property type="entry name" value="ketoacyl-synt"/>
    <property type="match status" value="2"/>
</dbReference>
<evidence type="ECO:0000259" key="6">
    <source>
        <dbReference type="PROSITE" id="PS52004"/>
    </source>
</evidence>
<feature type="domain" description="Carrier" evidence="5">
    <location>
        <begin position="1743"/>
        <end position="1816"/>
    </location>
</feature>
<dbReference type="PROSITE" id="PS00606">
    <property type="entry name" value="KS3_1"/>
    <property type="match status" value="2"/>
</dbReference>
<dbReference type="PROSITE" id="PS52004">
    <property type="entry name" value="KS3_2"/>
    <property type="match status" value="2"/>
</dbReference>
<dbReference type="InterPro" id="IPR020841">
    <property type="entry name" value="PKS_Beta-ketoAc_synthase_dom"/>
</dbReference>
<dbReference type="Gene3D" id="3.40.50.720">
    <property type="entry name" value="NAD(P)-binding Rossmann-like Domain"/>
    <property type="match status" value="1"/>
</dbReference>
<dbReference type="PROSITE" id="PS52019">
    <property type="entry name" value="PKS_MFAS_DH"/>
    <property type="match status" value="1"/>
</dbReference>
<dbReference type="InterPro" id="IPR013968">
    <property type="entry name" value="PKS_KR"/>
</dbReference>
<dbReference type="PANTHER" id="PTHR43775">
    <property type="entry name" value="FATTY ACID SYNTHASE"/>
    <property type="match status" value="1"/>
</dbReference>
<dbReference type="SUPFAM" id="SSF53901">
    <property type="entry name" value="Thiolase-like"/>
    <property type="match status" value="2"/>
</dbReference>
<feature type="domain" description="Ketosynthase family 3 (KS3)" evidence="6">
    <location>
        <begin position="1861"/>
        <end position="2272"/>
    </location>
</feature>
<dbReference type="Gene3D" id="1.10.1200.10">
    <property type="entry name" value="ACP-like"/>
    <property type="match status" value="1"/>
</dbReference>
<evidence type="ECO:0000313" key="9">
    <source>
        <dbReference type="Proteomes" id="UP001589607"/>
    </source>
</evidence>
<evidence type="ECO:0000259" key="5">
    <source>
        <dbReference type="PROSITE" id="PS50075"/>
    </source>
</evidence>
<dbReference type="PROSITE" id="PS00012">
    <property type="entry name" value="PHOSPHOPANTETHEINE"/>
    <property type="match status" value="2"/>
</dbReference>
<reference evidence="8 9" key="1">
    <citation type="submission" date="2024-09" db="EMBL/GenBank/DDBJ databases">
        <authorList>
            <person name="Sun Q."/>
            <person name="Mori K."/>
        </authorList>
    </citation>
    <scope>NUCLEOTIDE SEQUENCE [LARGE SCALE GENOMIC DNA]</scope>
    <source>
        <strain evidence="8 9">CECT 7955</strain>
    </source>
</reference>
<feature type="domain" description="PKS/mFAS DH" evidence="7">
    <location>
        <begin position="1034"/>
        <end position="1309"/>
    </location>
</feature>
<sequence length="2455" mass="278333">MSNNKNMTCTRDYLLNIPQMLSGGMSENWLLKELGDVHWNMIADALDSKSDEIIDSNGERLYASFVRLQWCMKSSCLYDFNENEKVRLKGDLALYGNKMFFSEDVLLGDDKEIKASLMSVFSSRKSGNNQQLSKGKPLNVKKIKTIVYQNLPDFASAFFNLKGTLFSSINNNDGNNKKQFETVGHCFDLEEKCGFTKSYDIDPYDDINGVGLLYFASYPKISDKCERYYFQENYERIDKEDFNWAEIGYSLARDIHYYGNANVNDELLYVLENYIIEESNTIKLVSSLYRKKDNKLIAKIFTLKKIVFPITKKEVYLEKEPKDISKIIDNSTMEIDNVTIDKKTLDSLLISFFSKMFPSQFFTTKSDLRSLGIESIVFLELSEFLNVNHNLSVNPSDFYGLYTIDQISNKFVKGVNLLDSQSTILKEDEFKKNQSEEDIAIIGVAFKLPGGIETKEAFWNILKEGKNVIQELPFNRWKWSEDIDVNSEHKGINLGGFMKDVTLFDADFFNISPLEAETMDPQQRKLLEICWHCLEDAGITNDQFKGSNTGVFVGASGSDYSKYIDNENSVAHSGVGISTSVLANRISHFYDLKGPSIQLDTACSSSLVALHQAVNSIRNNECEQAIVSGVNIMLHPFNSQVYYKAGMLNKEGLCRTFDKDAAGYVRGEGIISLLIKPLSKAVQDQDIPYALIKGSAINHGGYAGGITVPNPNQQSALIEKALANAKIKAKDVTFVEAHGTGTKLGDPIEINALNKVFKNTNNLHSCLIGSVKTNIGHLEAAAGLAGLVKVLLSFEKESIPPIANFKELNPHINLSNSPLIINQEIRKWEVPNDGKRIAGISSFGSGGTNAHVILEQTPIIVQSEISSSNNYLICVSGNTNKALNTNIDKLLEWLNNNETVDLLSISHNLLVRRTHLSHRAAFIVSNLDELKNFLVKKPRTSASEKEYYSTDYNQTNSQPLFIEWFENYLEGINKYTDLEKNQLEGLAELFVRGSNLSWKKLFKNLKPKRESLPFYEFEKNLFWITPNNNQTKRERNKNTFIHDNQSQYNLQAFVSNFSGEEFFFKEHKIEEKSILPGVAYLEMIRYCIDQSFPEVTKSIRIDELIWKNPITNNEPYEIYTEIKVEEEDKVVCNIINRLNNQEYCSAEIRFNQKSKNDKRDIEILQSQYEEHVTSDVIYSRMDEKGYHYGNSFRTIKKLSLRENEAIGILKSSKSGQTKSEELDIQILDGALQIAMYAFFISKENSKTVYPFYIESFRINESLLDSEEDLYVYTYKQDDKIQIEIINQQGDICYEFHNMIFKSQEHTGSKEVKLYAPEKRVLLELNTKGTIKNRVIIGYGEHEFLKELNSLVINDEIETSIFTLKPETDIKNVYKVVKSLVALLREIIRSKAEKTIFFLYKNEVGINYSNVFSGVFSCLCQEYENISFQIVVIENCRETYSEIIENLTKSFHRSNKKIVLDNGKMYGFKWKEITNQLLMPWKDRGVYLITGGAGKIGKHFGEIIASKVISPTIIFIGRSRYDEIREEQIKGLIELGAQAEYKSLDIGDAKQLLETKNYILSKFGQINGIIHAAGVNQDELFYNIKEESIERVLHPKVAGTINLDTVFKEEKIDFMMLFSSIISVIGNTGQTSYAAANGFIDDFAIYRNQLVEKKQRFGKTVVINWPYWMDGGMKMPLEIQNEIQNRYGLIPLKTDKATGIIDEVLSGNESQVMVAVGNHDKFLAIINEAEKGVLMQPKEGIEAINVSAIIKKVIGKIIKKESEELNELTPFDQMGIDSIIQMNILKELSKTFGELSKTLLFEHVNIKELSEYMMNSNKPINLETLKKEPISKGEILSSVEYPTEKVVSFKAKQEYFFSKVESEDIAIIGFSGRFPKSDSVEAFWDNLQKGRDCISLMPDFRKVAKTKQYYGGFIDDIDKFDASLFRIENKDVVQLTPEERLFLEIAWETLQDAGYNEERLKDIQDKTNQGIGVFVGSMYDQYGSYSQSETGRLATNWSNWQIANRTSHFFNFIGPSLLINTACSSAFSAIHTACESILSGNSSMALVGAVNLTLDHTKFSALENASYLEKGTKSKSFGEGTGYLPGEGVGAVLLKPLLKAIEDHDRIDGIIKSTTINHSGGRLKYTTPDPSLQAKLIEKSLQKAQVKKSDIGYIECAANGSELGDPIEIAALKSVFNKEQSISKIVLGAVKANIGHLEAVSGISQIIKVLLQFRHNTLVPSINSYPLNKAISLKQTPFKIQNSTEVWPKSLPKMSMINSFGAGGSYANIILDRAEPYSEHGNQNINLNYFIFSAHSKNSLQNYLKKIKTYLLNEDVDLPSLSATLIKISRDLSFKVGIQAESKSILIKKITWFLENFSDSNQDEIYYSKSMKIKENNCQDSLLVRWIEDGVVSEELKKAAVLIPPVSLPTYAFEHEDSYPIQVKDEKEQKEDWDSIYQTILSSELKEEKFKLLLNH</sequence>
<keyword evidence="3" id="KW-0808">Transferase</keyword>
<dbReference type="PANTHER" id="PTHR43775:SF37">
    <property type="entry name" value="SI:DKEY-61P9.11"/>
    <property type="match status" value="1"/>
</dbReference>
<dbReference type="CDD" id="cd00833">
    <property type="entry name" value="PKS"/>
    <property type="match status" value="2"/>
</dbReference>
<dbReference type="InterPro" id="IPR057326">
    <property type="entry name" value="KR_dom"/>
</dbReference>
<feature type="domain" description="Ketosynthase family 3 (KS3)" evidence="6">
    <location>
        <begin position="436"/>
        <end position="856"/>
    </location>
</feature>
<feature type="active site" description="Proton donor; for dehydratase activity" evidence="4">
    <location>
        <position position="1228"/>
    </location>
</feature>
<dbReference type="PROSITE" id="PS50075">
    <property type="entry name" value="CARRIER"/>
    <property type="match status" value="1"/>
</dbReference>
<dbReference type="InterPro" id="IPR006162">
    <property type="entry name" value="Ppantetheine_attach_site"/>
</dbReference>
<keyword evidence="9" id="KW-1185">Reference proteome</keyword>
<feature type="active site" description="Proton acceptor; for dehydratase activity" evidence="4">
    <location>
        <position position="1067"/>
    </location>
</feature>
<dbReference type="CDD" id="cd08953">
    <property type="entry name" value="KR_2_SDR_x"/>
    <property type="match status" value="1"/>
</dbReference>
<dbReference type="Pfam" id="PF02801">
    <property type="entry name" value="Ketoacyl-synt_C"/>
    <property type="match status" value="2"/>
</dbReference>
<dbReference type="Pfam" id="PF08659">
    <property type="entry name" value="KR"/>
    <property type="match status" value="1"/>
</dbReference>
<dbReference type="Proteomes" id="UP001589607">
    <property type="component" value="Unassembled WGS sequence"/>
</dbReference>
<keyword evidence="2" id="KW-0597">Phosphoprotein</keyword>
<dbReference type="Pfam" id="PF21089">
    <property type="entry name" value="PKS_DH_N"/>
    <property type="match status" value="1"/>
</dbReference>
<dbReference type="InterPro" id="IPR049900">
    <property type="entry name" value="PKS_mFAS_DH"/>
</dbReference>
<dbReference type="InterPro" id="IPR036291">
    <property type="entry name" value="NAD(P)-bd_dom_sf"/>
</dbReference>
<evidence type="ECO:0000259" key="7">
    <source>
        <dbReference type="PROSITE" id="PS52019"/>
    </source>
</evidence>
<dbReference type="SUPFAM" id="SSF51735">
    <property type="entry name" value="NAD(P)-binding Rossmann-fold domains"/>
    <property type="match status" value="1"/>
</dbReference>
<comment type="caution">
    <text evidence="8">The sequence shown here is derived from an EMBL/GenBank/DDBJ whole genome shotgun (WGS) entry which is preliminary data.</text>
</comment>
<dbReference type="InterPro" id="IPR036736">
    <property type="entry name" value="ACP-like_sf"/>
</dbReference>
<dbReference type="InterPro" id="IPR050091">
    <property type="entry name" value="PKS_NRPS_Biosynth_Enz"/>
</dbReference>
<dbReference type="InterPro" id="IPR014030">
    <property type="entry name" value="Ketoacyl_synth_N"/>
</dbReference>
<dbReference type="InterPro" id="IPR032821">
    <property type="entry name" value="PKS_assoc"/>
</dbReference>
<evidence type="ECO:0000256" key="4">
    <source>
        <dbReference type="PROSITE-ProRule" id="PRU01363"/>
    </source>
</evidence>
<dbReference type="EMBL" id="JBHMEY010000094">
    <property type="protein sequence ID" value="MFB9098713.1"/>
    <property type="molecule type" value="Genomic_DNA"/>
</dbReference>
<dbReference type="InterPro" id="IPR014031">
    <property type="entry name" value="Ketoacyl_synth_C"/>
</dbReference>
<feature type="region of interest" description="C-terminal hotdog fold" evidence="4">
    <location>
        <begin position="1169"/>
        <end position="1309"/>
    </location>
</feature>
<evidence type="ECO:0000256" key="1">
    <source>
        <dbReference type="ARBA" id="ARBA00022450"/>
    </source>
</evidence>
<gene>
    <name evidence="8" type="ORF">ACFFVF_19575</name>
</gene>
<dbReference type="InterPro" id="IPR024091">
    <property type="entry name" value="LnmK-like_bifun_acyl/decarbox"/>
</dbReference>
<dbReference type="Pfam" id="PF00550">
    <property type="entry name" value="PP-binding"/>
    <property type="match status" value="1"/>
</dbReference>
<dbReference type="Pfam" id="PF16197">
    <property type="entry name" value="KAsynt_C_assoc"/>
    <property type="match status" value="2"/>
</dbReference>
<dbReference type="SMART" id="SM00825">
    <property type="entry name" value="PKS_KS"/>
    <property type="match status" value="2"/>
</dbReference>
<dbReference type="InterPro" id="IPR009081">
    <property type="entry name" value="PP-bd_ACP"/>
</dbReference>
<dbReference type="Gene3D" id="3.10.129.10">
    <property type="entry name" value="Hotdog Thioesterase"/>
    <property type="match status" value="1"/>
</dbReference>
<dbReference type="Gene3D" id="1.10.1240.100">
    <property type="match status" value="2"/>
</dbReference>
<dbReference type="SUPFAM" id="SSF47336">
    <property type="entry name" value="ACP-like"/>
    <property type="match status" value="1"/>
</dbReference>
<dbReference type="InterPro" id="IPR049551">
    <property type="entry name" value="PKS_DH_C"/>
</dbReference>
<evidence type="ECO:0000313" key="8">
    <source>
        <dbReference type="EMBL" id="MFB9098713.1"/>
    </source>
</evidence>
<dbReference type="NCBIfam" id="TIGR04098">
    <property type="entry name" value="LnmK_bifunc"/>
    <property type="match status" value="1"/>
</dbReference>
<dbReference type="InterPro" id="IPR049552">
    <property type="entry name" value="PKS_DH_N"/>
</dbReference>
<protein>
    <submittedName>
        <fullName evidence="8">SDR family NAD(P)-dependent oxidoreductase</fullName>
    </submittedName>
</protein>
<accession>A0ABV5GTJ8</accession>
<feature type="region of interest" description="N-terminal hotdog fold" evidence="4">
    <location>
        <begin position="1034"/>
        <end position="1155"/>
    </location>
</feature>
<dbReference type="SMART" id="SM00822">
    <property type="entry name" value="PKS_KR"/>
    <property type="match status" value="1"/>
</dbReference>
<evidence type="ECO:0000256" key="3">
    <source>
        <dbReference type="ARBA" id="ARBA00022679"/>
    </source>
</evidence>
<organism evidence="8 9">
    <name type="scientific">Flavobacterium jumunjinense</name>
    <dbReference type="NCBI Taxonomy" id="998845"/>
    <lineage>
        <taxon>Bacteria</taxon>
        <taxon>Pseudomonadati</taxon>
        <taxon>Bacteroidota</taxon>
        <taxon>Flavobacteriia</taxon>
        <taxon>Flavobacteriales</taxon>
        <taxon>Flavobacteriaceae</taxon>
        <taxon>Flavobacterium</taxon>
    </lineage>
</organism>
<dbReference type="Gene3D" id="3.10.129.110">
    <property type="entry name" value="Polyketide synthase dehydratase"/>
    <property type="match status" value="1"/>
</dbReference>
<dbReference type="Gene3D" id="3.40.47.10">
    <property type="match status" value="2"/>
</dbReference>
<proteinExistence type="predicted"/>
<dbReference type="RefSeq" id="WP_236458581.1">
    <property type="nucleotide sequence ID" value="NZ_CBCSGE010000001.1"/>
</dbReference>
<dbReference type="InterPro" id="IPR016039">
    <property type="entry name" value="Thiolase-like"/>
</dbReference>
<dbReference type="Pfam" id="PF14765">
    <property type="entry name" value="PS-DH"/>
    <property type="match status" value="1"/>
</dbReference>
<dbReference type="InterPro" id="IPR018201">
    <property type="entry name" value="Ketoacyl_synth_AS"/>
</dbReference>